<dbReference type="Gene3D" id="3.40.50.300">
    <property type="entry name" value="P-loop containing nucleotide triphosphate hydrolases"/>
    <property type="match status" value="2"/>
</dbReference>
<keyword evidence="2" id="KW-0378">Hydrolase</keyword>
<reference evidence="10" key="1">
    <citation type="submission" date="2025-08" db="UniProtKB">
        <authorList>
            <consortium name="Ensembl"/>
        </authorList>
    </citation>
    <scope>IDENTIFICATION</scope>
</reference>
<dbReference type="GO" id="GO:0000724">
    <property type="term" value="P:double-strand break repair via homologous recombination"/>
    <property type="evidence" value="ECO:0007669"/>
    <property type="project" value="TreeGrafter"/>
</dbReference>
<evidence type="ECO:0000259" key="9">
    <source>
        <dbReference type="PROSITE" id="PS50181"/>
    </source>
</evidence>
<dbReference type="GO" id="GO:0031297">
    <property type="term" value="P:replication fork processing"/>
    <property type="evidence" value="ECO:0007669"/>
    <property type="project" value="Ensembl"/>
</dbReference>
<evidence type="ECO:0000313" key="11">
    <source>
        <dbReference type="Proteomes" id="UP000694406"/>
    </source>
</evidence>
<comment type="catalytic activity">
    <reaction evidence="8">
        <text>ATP + H2O = ADP + phosphate + H(+)</text>
        <dbReference type="Rhea" id="RHEA:13065"/>
        <dbReference type="ChEBI" id="CHEBI:15377"/>
        <dbReference type="ChEBI" id="CHEBI:15378"/>
        <dbReference type="ChEBI" id="CHEBI:30616"/>
        <dbReference type="ChEBI" id="CHEBI:43474"/>
        <dbReference type="ChEBI" id="CHEBI:456216"/>
        <dbReference type="EC" id="5.6.2.4"/>
    </reaction>
</comment>
<dbReference type="PANTHER" id="PTHR11070">
    <property type="entry name" value="UVRD / RECB / PCRA DNA HELICASE FAMILY MEMBER"/>
    <property type="match status" value="1"/>
</dbReference>
<dbReference type="Proteomes" id="UP000694406">
    <property type="component" value="Unplaced"/>
</dbReference>
<dbReference type="PANTHER" id="PTHR11070:SF30">
    <property type="entry name" value="F-BOX DNA HELICASE 1"/>
    <property type="match status" value="1"/>
</dbReference>
<keyword evidence="5" id="KW-0413">Isomerase</keyword>
<comment type="catalytic activity">
    <reaction evidence="6">
        <text>Couples ATP hydrolysis with the unwinding of duplex DNA by translocating in the 3'-5' direction.</text>
        <dbReference type="EC" id="5.6.2.4"/>
    </reaction>
</comment>
<dbReference type="InterPro" id="IPR014017">
    <property type="entry name" value="DNA_helicase_UvrD-like_C"/>
</dbReference>
<dbReference type="CDD" id="cd18786">
    <property type="entry name" value="SF1_C"/>
    <property type="match status" value="1"/>
</dbReference>
<dbReference type="GO" id="GO:2000042">
    <property type="term" value="P:negative regulation of double-strand break repair via homologous recombination"/>
    <property type="evidence" value="ECO:0007669"/>
    <property type="project" value="Ensembl"/>
</dbReference>
<evidence type="ECO:0000313" key="10">
    <source>
        <dbReference type="Ensembl" id="ENSLLTP00000020333.1"/>
    </source>
</evidence>
<dbReference type="AlphaFoldDB" id="A0A8C5SQQ9"/>
<name>A0A8C5SQQ9_LATLA</name>
<dbReference type="InterPro" id="IPR000212">
    <property type="entry name" value="DNA_helicase_UvrD/REP"/>
</dbReference>
<keyword evidence="3" id="KW-0347">Helicase</keyword>
<dbReference type="Pfam" id="PF00580">
    <property type="entry name" value="UvrD-helicase"/>
    <property type="match status" value="1"/>
</dbReference>
<dbReference type="GO" id="GO:0016787">
    <property type="term" value="F:hydrolase activity"/>
    <property type="evidence" value="ECO:0007669"/>
    <property type="project" value="UniProtKB-KW"/>
</dbReference>
<dbReference type="EC" id="5.6.2.4" evidence="7"/>
<dbReference type="GO" id="GO:0043138">
    <property type="term" value="F:3'-5' DNA helicase activity"/>
    <property type="evidence" value="ECO:0007669"/>
    <property type="project" value="UniProtKB-EC"/>
</dbReference>
<dbReference type="InterPro" id="IPR036047">
    <property type="entry name" value="F-box-like_dom_sf"/>
</dbReference>
<dbReference type="GO" id="GO:0072429">
    <property type="term" value="P:response to intra-S DNA damage checkpoint signaling"/>
    <property type="evidence" value="ECO:0007669"/>
    <property type="project" value="Ensembl"/>
</dbReference>
<dbReference type="Gene3D" id="1.20.1280.50">
    <property type="match status" value="1"/>
</dbReference>
<evidence type="ECO:0000256" key="1">
    <source>
        <dbReference type="ARBA" id="ARBA00022741"/>
    </source>
</evidence>
<evidence type="ECO:0000256" key="3">
    <source>
        <dbReference type="ARBA" id="ARBA00022806"/>
    </source>
</evidence>
<feature type="domain" description="F-box" evidence="9">
    <location>
        <begin position="201"/>
        <end position="250"/>
    </location>
</feature>
<gene>
    <name evidence="10" type="primary">FBH1</name>
</gene>
<dbReference type="CDD" id="cd22095">
    <property type="entry name" value="F-box_FBXO18"/>
    <property type="match status" value="1"/>
</dbReference>
<evidence type="ECO:0000256" key="7">
    <source>
        <dbReference type="ARBA" id="ARBA00034808"/>
    </source>
</evidence>
<keyword evidence="11" id="KW-1185">Reference proteome</keyword>
<evidence type="ECO:0000256" key="8">
    <source>
        <dbReference type="ARBA" id="ARBA00048988"/>
    </source>
</evidence>
<dbReference type="SUPFAM" id="SSF52540">
    <property type="entry name" value="P-loop containing nucleoside triphosphate hydrolases"/>
    <property type="match status" value="1"/>
</dbReference>
<accession>A0A8C5SQQ9</accession>
<dbReference type="GO" id="GO:0015616">
    <property type="term" value="F:DNA translocase activity"/>
    <property type="evidence" value="ECO:0007669"/>
    <property type="project" value="Ensembl"/>
</dbReference>
<dbReference type="GO" id="GO:0000785">
    <property type="term" value="C:chromatin"/>
    <property type="evidence" value="ECO:0007669"/>
    <property type="project" value="Ensembl"/>
</dbReference>
<dbReference type="GO" id="GO:0005634">
    <property type="term" value="C:nucleus"/>
    <property type="evidence" value="ECO:0007669"/>
    <property type="project" value="Ensembl"/>
</dbReference>
<sequence>MCSAGEFGCGSRVCTNGYFCHSLSHLPEVCHHESSCYADSLADLVTMPLPVNEYSDKFVFLFHFGFAGHQRTITDYFKSRSRISPCSSNMAESHKAKVEEPLENFANGSVSDSDDSCSLLDYGTDMSAIPKKQLHFSWGPSDFNGRPGQEVQEQRPWLMRLPEESSGDGTVKEEVQEVEVDPLPDVHFGLLGTTSGDDVPRGALDKLPDEILQEIFVLLPVVDLLQNLPQVCRRWKRIISDMKFIPWKKLYYQYLKGIGHASQTLQFILQRYGLTKEHPRCMLGFIRCVAVVRSCHCRDPTAVLACLKRHSLFPKAEVCIAKNLPDFEGLKEQPTYVRAVMAAIVLLAGGVCDVQELVNCLQRPSATMSRTDTMEMLYCIATLLYAMRESEVRISNRLHYNVFYCLYHLESFSCSPAVEHNPKLSSSQGGLRPVLQPTSEQQQILNHPLAPGERVKIVAFAGTGKTSTLIQYARKWSKQNFLYLAFNRTIANQASQVFPANVTCKTIHSLAFAEVGRHYRQKLNPGSLTSYMVSFVLSNRQGQSPFIRGKTVVQTLTAFFASADVTITMEHTPIWCKNNRGQNVLVEECEKHIIVEEAKLIWSKMKTLGPTQEMAHRMMHDGYLKLWQLQKPSLSNYDGILVDEAQDCTPAVMDIVLSQTCGVILVGDPHQQIYTFRGAVNSLLNVPHSRIFYLTQSFRFGSEIAYVGATLLDVCKKVRNKTLVGGNQEIGAEGKVARLSRNNQTVFEDAVNVTGGDSPAKIHLLGGLKAFGLEKIHDLWKLLHPELKLEIKDFFIKRWVEKGLASIKDYAEKAEDKQLEIKIGIVEKYRERIPELLERISQCHVLDPKDADYILGTVHKAKGLEFDTVQVAGDFVSIPFTWPYLGRLPRTVPEAIPEDEWNLLYVAVTRAKKRLVMSRFLADILKVTKVNSSPSQCRRSSTYKHSFSKVTMVLKKTDLCPVFHT</sequence>
<dbReference type="GO" id="GO:0006308">
    <property type="term" value="P:DNA catabolic process"/>
    <property type="evidence" value="ECO:0007669"/>
    <property type="project" value="Ensembl"/>
</dbReference>
<dbReference type="GO" id="GO:0003697">
    <property type="term" value="F:single-stranded DNA binding"/>
    <property type="evidence" value="ECO:0007669"/>
    <property type="project" value="Ensembl"/>
</dbReference>
<evidence type="ECO:0000256" key="6">
    <source>
        <dbReference type="ARBA" id="ARBA00034617"/>
    </source>
</evidence>
<dbReference type="InterPro" id="IPR001810">
    <property type="entry name" value="F-box_dom"/>
</dbReference>
<dbReference type="GO" id="GO:0019005">
    <property type="term" value="C:SCF ubiquitin ligase complex"/>
    <property type="evidence" value="ECO:0007669"/>
    <property type="project" value="Ensembl"/>
</dbReference>
<keyword evidence="1" id="KW-0547">Nucleotide-binding</keyword>
<dbReference type="GO" id="GO:0005524">
    <property type="term" value="F:ATP binding"/>
    <property type="evidence" value="ECO:0007669"/>
    <property type="project" value="UniProtKB-KW"/>
</dbReference>
<dbReference type="InterPro" id="IPR027417">
    <property type="entry name" value="P-loop_NTPase"/>
</dbReference>
<protein>
    <recommendedName>
        <fullName evidence="7">DNA 3'-5' helicase</fullName>
        <ecNumber evidence="7">5.6.2.4</ecNumber>
    </recommendedName>
</protein>
<dbReference type="GO" id="GO:1902231">
    <property type="term" value="P:positive regulation of intrinsic apoptotic signaling pathway in response to DNA damage"/>
    <property type="evidence" value="ECO:0007669"/>
    <property type="project" value="Ensembl"/>
</dbReference>
<dbReference type="InterPro" id="IPR014016">
    <property type="entry name" value="UvrD-like_ATP-bd"/>
</dbReference>
<dbReference type="GeneTree" id="ENSGT00390000011669"/>
<evidence type="ECO:0000256" key="5">
    <source>
        <dbReference type="ARBA" id="ARBA00023235"/>
    </source>
</evidence>
<dbReference type="Ensembl" id="ENSLLTT00000021086.1">
    <property type="protein sequence ID" value="ENSLLTP00000020333.1"/>
    <property type="gene ID" value="ENSLLTG00000015206.1"/>
</dbReference>
<dbReference type="SMART" id="SM00256">
    <property type="entry name" value="FBOX"/>
    <property type="match status" value="1"/>
</dbReference>
<dbReference type="GO" id="GO:0003690">
    <property type="term" value="F:double-stranded DNA binding"/>
    <property type="evidence" value="ECO:0007669"/>
    <property type="project" value="Ensembl"/>
</dbReference>
<evidence type="ECO:0000256" key="2">
    <source>
        <dbReference type="ARBA" id="ARBA00022801"/>
    </source>
</evidence>
<organism evidence="10 11">
    <name type="scientific">Laticauda laticaudata</name>
    <name type="common">Blue-ringed sea krait</name>
    <name type="synonym">Blue-lipped sea krait</name>
    <dbReference type="NCBI Taxonomy" id="8630"/>
    <lineage>
        <taxon>Eukaryota</taxon>
        <taxon>Metazoa</taxon>
        <taxon>Chordata</taxon>
        <taxon>Craniata</taxon>
        <taxon>Vertebrata</taxon>
        <taxon>Euteleostomi</taxon>
        <taxon>Lepidosauria</taxon>
        <taxon>Squamata</taxon>
        <taxon>Bifurcata</taxon>
        <taxon>Unidentata</taxon>
        <taxon>Episquamata</taxon>
        <taxon>Toxicofera</taxon>
        <taxon>Serpentes</taxon>
        <taxon>Colubroidea</taxon>
        <taxon>Elapidae</taxon>
        <taxon>Laticaudinae</taxon>
        <taxon>Laticauda</taxon>
    </lineage>
</organism>
<dbReference type="SUPFAM" id="SSF81383">
    <property type="entry name" value="F-box domain"/>
    <property type="match status" value="1"/>
</dbReference>
<dbReference type="Pfam" id="PF13361">
    <property type="entry name" value="UvrD_C"/>
    <property type="match status" value="1"/>
</dbReference>
<dbReference type="GO" id="GO:0016567">
    <property type="term" value="P:protein ubiquitination"/>
    <property type="evidence" value="ECO:0007669"/>
    <property type="project" value="Ensembl"/>
</dbReference>
<evidence type="ECO:0000256" key="4">
    <source>
        <dbReference type="ARBA" id="ARBA00022840"/>
    </source>
</evidence>
<dbReference type="PROSITE" id="PS50181">
    <property type="entry name" value="FBOX"/>
    <property type="match status" value="1"/>
</dbReference>
<dbReference type="Pfam" id="PF12937">
    <property type="entry name" value="F-box-like"/>
    <property type="match status" value="1"/>
</dbReference>
<reference evidence="10" key="2">
    <citation type="submission" date="2025-09" db="UniProtKB">
        <authorList>
            <consortium name="Ensembl"/>
        </authorList>
    </citation>
    <scope>IDENTIFICATION</scope>
</reference>
<keyword evidence="4" id="KW-0067">ATP-binding</keyword>
<proteinExistence type="predicted"/>